<evidence type="ECO:0000259" key="8">
    <source>
        <dbReference type="Pfam" id="PF02771"/>
    </source>
</evidence>
<evidence type="ECO:0000256" key="1">
    <source>
        <dbReference type="ARBA" id="ARBA00001974"/>
    </source>
</evidence>
<name>A0ABW4TFG0_9ACTN</name>
<dbReference type="InterPro" id="IPR037069">
    <property type="entry name" value="AcylCoA_DH/ox_N_sf"/>
</dbReference>
<dbReference type="Proteomes" id="UP001597368">
    <property type="component" value="Unassembled WGS sequence"/>
</dbReference>
<dbReference type="Gene3D" id="1.20.140.10">
    <property type="entry name" value="Butyryl-CoA Dehydrogenase, subunit A, domain 3"/>
    <property type="match status" value="1"/>
</dbReference>
<dbReference type="InterPro" id="IPR006091">
    <property type="entry name" value="Acyl-CoA_Oxase/DH_mid-dom"/>
</dbReference>
<dbReference type="Gene3D" id="2.40.110.10">
    <property type="entry name" value="Butyryl-CoA Dehydrogenase, subunit A, domain 2"/>
    <property type="match status" value="1"/>
</dbReference>
<evidence type="ECO:0000256" key="4">
    <source>
        <dbReference type="ARBA" id="ARBA00022827"/>
    </source>
</evidence>
<keyword evidence="5 9" id="KW-0560">Oxidoreductase</keyword>
<dbReference type="PANTHER" id="PTHR43884:SF12">
    <property type="entry name" value="ISOVALERYL-COA DEHYDROGENASE, MITOCHONDRIAL-RELATED"/>
    <property type="match status" value="1"/>
</dbReference>
<keyword evidence="3 5" id="KW-0285">Flavoprotein</keyword>
<dbReference type="SUPFAM" id="SSF47203">
    <property type="entry name" value="Acyl-CoA dehydrogenase C-terminal domain-like"/>
    <property type="match status" value="1"/>
</dbReference>
<evidence type="ECO:0000256" key="3">
    <source>
        <dbReference type="ARBA" id="ARBA00022630"/>
    </source>
</evidence>
<organism evidence="9 10">
    <name type="scientific">Nonomuraea mangrovi</name>
    <dbReference type="NCBI Taxonomy" id="2316207"/>
    <lineage>
        <taxon>Bacteria</taxon>
        <taxon>Bacillati</taxon>
        <taxon>Actinomycetota</taxon>
        <taxon>Actinomycetes</taxon>
        <taxon>Streptosporangiales</taxon>
        <taxon>Streptosporangiaceae</taxon>
        <taxon>Nonomuraea</taxon>
    </lineage>
</organism>
<feature type="domain" description="Acyl-CoA dehydrogenase/oxidase C-terminal" evidence="6">
    <location>
        <begin position="228"/>
        <end position="375"/>
    </location>
</feature>
<dbReference type="Pfam" id="PF02771">
    <property type="entry name" value="Acyl-CoA_dh_N"/>
    <property type="match status" value="1"/>
</dbReference>
<dbReference type="InterPro" id="IPR046373">
    <property type="entry name" value="Acyl-CoA_Oxase/DH_mid-dom_sf"/>
</dbReference>
<evidence type="ECO:0000256" key="2">
    <source>
        <dbReference type="ARBA" id="ARBA00009347"/>
    </source>
</evidence>
<evidence type="ECO:0000259" key="7">
    <source>
        <dbReference type="Pfam" id="PF02770"/>
    </source>
</evidence>
<dbReference type="InterPro" id="IPR036250">
    <property type="entry name" value="AcylCo_DH-like_C"/>
</dbReference>
<protein>
    <submittedName>
        <fullName evidence="9">Acyl-CoA dehydrogenase family protein</fullName>
        <ecNumber evidence="9">1.-.-.-</ecNumber>
    </submittedName>
</protein>
<dbReference type="Pfam" id="PF00441">
    <property type="entry name" value="Acyl-CoA_dh_1"/>
    <property type="match status" value="1"/>
</dbReference>
<dbReference type="PANTHER" id="PTHR43884">
    <property type="entry name" value="ACYL-COA DEHYDROGENASE"/>
    <property type="match status" value="1"/>
</dbReference>
<gene>
    <name evidence="9" type="ORF">ACFSKW_50845</name>
</gene>
<comment type="similarity">
    <text evidence="2 5">Belongs to the acyl-CoA dehydrogenase family.</text>
</comment>
<dbReference type="SUPFAM" id="SSF56645">
    <property type="entry name" value="Acyl-CoA dehydrogenase NM domain-like"/>
    <property type="match status" value="1"/>
</dbReference>
<comment type="caution">
    <text evidence="9">The sequence shown here is derived from an EMBL/GenBank/DDBJ whole genome shotgun (WGS) entry which is preliminary data.</text>
</comment>
<dbReference type="InterPro" id="IPR009100">
    <property type="entry name" value="AcylCoA_DH/oxidase_NM_dom_sf"/>
</dbReference>
<evidence type="ECO:0000259" key="6">
    <source>
        <dbReference type="Pfam" id="PF00441"/>
    </source>
</evidence>
<dbReference type="EC" id="1.-.-.-" evidence="9"/>
<keyword evidence="10" id="KW-1185">Reference proteome</keyword>
<evidence type="ECO:0000313" key="9">
    <source>
        <dbReference type="EMBL" id="MFD1939784.1"/>
    </source>
</evidence>
<keyword evidence="4 5" id="KW-0274">FAD</keyword>
<feature type="domain" description="Acyl-CoA dehydrogenase/oxidase N-terminal" evidence="8">
    <location>
        <begin position="34"/>
        <end position="116"/>
    </location>
</feature>
<sequence length="378" mass="39823">MDFDLSEAQRRRYEEVLAGVRGQGPGLAEPRVPFSRAEWSATAGLGVTGLCLPAEYGGGGLGALDTALCLEAFTEGGADTGLAFAASAHLLACAVPVRDYGADPLRAELLEGMAGGALVAANAMTEDGAGSDVGKLGATIVRDGDEYVLDGVKSFVSNASAADVFVVYGTSDREAGFLGQTALAVPRHLPGIKVGEPFTKMGLHACPAGRVEFSGCRVPVRYRLGAEGQGHTIFKHSMTWERNCLFAIYLGQMRRQLDDCVAHAKRRRQFGRPIGAFQAVSHRIATMTQRLESARLLLYRACWLLDQGRPDTQATALSKLAVSEATVANSLDAIQIFGGLGYLAGTGSEGQLRDSVPSVIFSGTSDIQREIIANGAGL</sequence>
<dbReference type="GO" id="GO:0016491">
    <property type="term" value="F:oxidoreductase activity"/>
    <property type="evidence" value="ECO:0007669"/>
    <property type="project" value="UniProtKB-KW"/>
</dbReference>
<feature type="domain" description="Acyl-CoA oxidase/dehydrogenase middle" evidence="7">
    <location>
        <begin position="122"/>
        <end position="215"/>
    </location>
</feature>
<accession>A0ABW4TFG0</accession>
<dbReference type="Gene3D" id="1.10.540.10">
    <property type="entry name" value="Acyl-CoA dehydrogenase/oxidase, N-terminal domain"/>
    <property type="match status" value="1"/>
</dbReference>
<evidence type="ECO:0000256" key="5">
    <source>
        <dbReference type="RuleBase" id="RU362125"/>
    </source>
</evidence>
<comment type="cofactor">
    <cofactor evidence="1 5">
        <name>FAD</name>
        <dbReference type="ChEBI" id="CHEBI:57692"/>
    </cofactor>
</comment>
<dbReference type="EMBL" id="JBHUFV010000096">
    <property type="protein sequence ID" value="MFD1939784.1"/>
    <property type="molecule type" value="Genomic_DNA"/>
</dbReference>
<reference evidence="10" key="1">
    <citation type="journal article" date="2019" name="Int. J. Syst. Evol. Microbiol.">
        <title>The Global Catalogue of Microorganisms (GCM) 10K type strain sequencing project: providing services to taxonomists for standard genome sequencing and annotation.</title>
        <authorList>
            <consortium name="The Broad Institute Genomics Platform"/>
            <consortium name="The Broad Institute Genome Sequencing Center for Infectious Disease"/>
            <person name="Wu L."/>
            <person name="Ma J."/>
        </authorList>
    </citation>
    <scope>NUCLEOTIDE SEQUENCE [LARGE SCALE GENOMIC DNA]</scope>
    <source>
        <strain evidence="10">ICMP 6774ER</strain>
    </source>
</reference>
<proteinExistence type="inferred from homology"/>
<dbReference type="InterPro" id="IPR009075">
    <property type="entry name" value="AcylCo_DH/oxidase_C"/>
</dbReference>
<dbReference type="Pfam" id="PF02770">
    <property type="entry name" value="Acyl-CoA_dh_M"/>
    <property type="match status" value="1"/>
</dbReference>
<dbReference type="RefSeq" id="WP_379582379.1">
    <property type="nucleotide sequence ID" value="NZ_JBHUFV010000096.1"/>
</dbReference>
<dbReference type="InterPro" id="IPR013786">
    <property type="entry name" value="AcylCoA_DH/ox_N"/>
</dbReference>
<evidence type="ECO:0000313" key="10">
    <source>
        <dbReference type="Proteomes" id="UP001597368"/>
    </source>
</evidence>